<keyword evidence="3" id="KW-1185">Reference proteome</keyword>
<sequence length="92" mass="10365">MMSIFSSFEAKCAETYGLKFVNFSPPKTSSSTTSSNSVVDDRRNLNSSSVDSVKKDSENSQNKEVKMKLKKNNPRFALELDGVHCFETIVRY</sequence>
<dbReference type="OMA" id="TSFWAPS"/>
<dbReference type="PANTHER" id="PTHR33641:SF16">
    <property type="entry name" value="AVR9_CF-9 RAPIDLY ELICITED PROTEIN"/>
    <property type="match status" value="1"/>
</dbReference>
<feature type="compositionally biased region" description="Low complexity" evidence="1">
    <location>
        <begin position="28"/>
        <end position="37"/>
    </location>
</feature>
<proteinExistence type="predicted"/>
<organism evidence="2 3">
    <name type="scientific">Beta vulgaris subsp. vulgaris</name>
    <name type="common">Beet</name>
    <dbReference type="NCBI Taxonomy" id="3555"/>
    <lineage>
        <taxon>Eukaryota</taxon>
        <taxon>Viridiplantae</taxon>
        <taxon>Streptophyta</taxon>
        <taxon>Embryophyta</taxon>
        <taxon>Tracheophyta</taxon>
        <taxon>Spermatophyta</taxon>
        <taxon>Magnoliopsida</taxon>
        <taxon>eudicotyledons</taxon>
        <taxon>Gunneridae</taxon>
        <taxon>Pentapetalae</taxon>
        <taxon>Caryophyllales</taxon>
        <taxon>Chenopodiaceae</taxon>
        <taxon>Betoideae</taxon>
        <taxon>Beta</taxon>
    </lineage>
</organism>
<protein>
    <submittedName>
        <fullName evidence="2">Uncharacterized protein</fullName>
    </submittedName>
</protein>
<dbReference type="EMBL" id="KQ090393">
    <property type="protein sequence ID" value="KMS96297.1"/>
    <property type="molecule type" value="Genomic_DNA"/>
</dbReference>
<feature type="compositionally biased region" description="Basic and acidic residues" evidence="1">
    <location>
        <begin position="52"/>
        <end position="64"/>
    </location>
</feature>
<evidence type="ECO:0000313" key="2">
    <source>
        <dbReference type="EMBL" id="KMS96297.1"/>
    </source>
</evidence>
<evidence type="ECO:0000256" key="1">
    <source>
        <dbReference type="SAM" id="MobiDB-lite"/>
    </source>
</evidence>
<reference evidence="2 3" key="1">
    <citation type="journal article" date="2014" name="Nature">
        <title>The genome of the recently domesticated crop plant sugar beet (Beta vulgaris).</title>
        <authorList>
            <person name="Dohm J.C."/>
            <person name="Minoche A.E."/>
            <person name="Holtgrawe D."/>
            <person name="Capella-Gutierrez S."/>
            <person name="Zakrzewski F."/>
            <person name="Tafer H."/>
            <person name="Rupp O."/>
            <person name="Sorensen T.R."/>
            <person name="Stracke R."/>
            <person name="Reinhardt R."/>
            <person name="Goesmann A."/>
            <person name="Kraft T."/>
            <person name="Schulz B."/>
            <person name="Stadler P.F."/>
            <person name="Schmidt T."/>
            <person name="Gabaldon T."/>
            <person name="Lehrach H."/>
            <person name="Weisshaar B."/>
            <person name="Himmelbauer H."/>
        </authorList>
    </citation>
    <scope>NUCLEOTIDE SEQUENCE [LARGE SCALE GENOMIC DNA]</scope>
    <source>
        <tissue evidence="2">Taproot</tissue>
    </source>
</reference>
<feature type="region of interest" description="Disordered" evidence="1">
    <location>
        <begin position="24"/>
        <end position="64"/>
    </location>
</feature>
<dbReference type="OrthoDB" id="751010at2759"/>
<dbReference type="Proteomes" id="UP000035740">
    <property type="component" value="Unassembled WGS sequence"/>
</dbReference>
<evidence type="ECO:0000313" key="3">
    <source>
        <dbReference type="Proteomes" id="UP000035740"/>
    </source>
</evidence>
<accession>A0A0J8B8Y1</accession>
<dbReference type="PANTHER" id="PTHR33641">
    <property type="entry name" value="OS06G0133500 PROTEIN"/>
    <property type="match status" value="1"/>
</dbReference>
<name>A0A0J8B8Y1_BETVV</name>
<gene>
    <name evidence="2" type="ORF">BVRB_000110</name>
</gene>
<dbReference type="AlphaFoldDB" id="A0A0J8B8Y1"/>
<dbReference type="Gramene" id="KMS96297">
    <property type="protein sequence ID" value="KMS96297"/>
    <property type="gene ID" value="BVRB_000110"/>
</dbReference>